<dbReference type="Pfam" id="PF00719">
    <property type="entry name" value="Pyrophosphatase"/>
    <property type="match status" value="1"/>
</dbReference>
<dbReference type="RefSeq" id="WP_164682596.1">
    <property type="nucleotide sequence ID" value="NZ_CP027806.1"/>
</dbReference>
<evidence type="ECO:0000313" key="7">
    <source>
        <dbReference type="Proteomes" id="UP000254808"/>
    </source>
</evidence>
<evidence type="ECO:0000256" key="4">
    <source>
        <dbReference type="ARBA" id="ARBA00022801"/>
    </source>
</evidence>
<keyword evidence="5" id="KW-0460">Magnesium</keyword>
<dbReference type="AlphaFoldDB" id="A0A345UJ90"/>
<dbReference type="PANTHER" id="PTHR10286">
    <property type="entry name" value="INORGANIC PYROPHOSPHATASE"/>
    <property type="match status" value="1"/>
</dbReference>
<accession>A0A345UJ90</accession>
<dbReference type="GO" id="GO:0006796">
    <property type="term" value="P:phosphate-containing compound metabolic process"/>
    <property type="evidence" value="ECO:0007669"/>
    <property type="project" value="InterPro"/>
</dbReference>
<dbReference type="GO" id="GO:0000287">
    <property type="term" value="F:magnesium ion binding"/>
    <property type="evidence" value="ECO:0007669"/>
    <property type="project" value="InterPro"/>
</dbReference>
<reference evidence="6 7" key="1">
    <citation type="submission" date="2018-03" db="EMBL/GenBank/DDBJ databases">
        <title>Phenotypic and genomic properties of Cyclonatronum proteinivorum gen. nov., sp. nov., a haloalkaliphilic bacteroidete from soda lakes possessing Na+-translocating rhodopsin.</title>
        <authorList>
            <person name="Toshchakov S.V."/>
            <person name="Korzhenkov A."/>
            <person name="Samarov N.I."/>
            <person name="Kublanov I.V."/>
            <person name="Muntyan M.S."/>
            <person name="Sorokin D.Y."/>
        </authorList>
    </citation>
    <scope>NUCLEOTIDE SEQUENCE [LARGE SCALE GENOMIC DNA]</scope>
    <source>
        <strain evidence="6 7">Omega</strain>
    </source>
</reference>
<dbReference type="EMBL" id="CP027806">
    <property type="protein sequence ID" value="AXJ00542.1"/>
    <property type="molecule type" value="Genomic_DNA"/>
</dbReference>
<protein>
    <recommendedName>
        <fullName evidence="2">inorganic diphosphatase</fullName>
        <ecNumber evidence="2">3.6.1.1</ecNumber>
    </recommendedName>
</protein>
<comment type="cofactor">
    <cofactor evidence="1">
        <name>Mg(2+)</name>
        <dbReference type="ChEBI" id="CHEBI:18420"/>
    </cofactor>
</comment>
<dbReference type="PROSITE" id="PS00387">
    <property type="entry name" value="PPASE"/>
    <property type="match status" value="1"/>
</dbReference>
<name>A0A345UJ90_9BACT</name>
<dbReference type="InterPro" id="IPR036649">
    <property type="entry name" value="Pyrophosphatase_sf"/>
</dbReference>
<evidence type="ECO:0000256" key="2">
    <source>
        <dbReference type="ARBA" id="ARBA00012146"/>
    </source>
</evidence>
<gene>
    <name evidence="6" type="ORF">CYPRO_1285</name>
</gene>
<dbReference type="KEGG" id="cprv:CYPRO_1285"/>
<proteinExistence type="predicted"/>
<dbReference type="GO" id="GO:0005737">
    <property type="term" value="C:cytoplasm"/>
    <property type="evidence" value="ECO:0007669"/>
    <property type="project" value="InterPro"/>
</dbReference>
<keyword evidence="4" id="KW-0378">Hydrolase</keyword>
<dbReference type="Proteomes" id="UP000254808">
    <property type="component" value="Chromosome"/>
</dbReference>
<dbReference type="EC" id="3.6.1.1" evidence="2"/>
<organism evidence="6 7">
    <name type="scientific">Cyclonatronum proteinivorum</name>
    <dbReference type="NCBI Taxonomy" id="1457365"/>
    <lineage>
        <taxon>Bacteria</taxon>
        <taxon>Pseudomonadati</taxon>
        <taxon>Balneolota</taxon>
        <taxon>Balneolia</taxon>
        <taxon>Balneolales</taxon>
        <taxon>Cyclonatronaceae</taxon>
        <taxon>Cyclonatronum</taxon>
    </lineage>
</organism>
<dbReference type="GO" id="GO:0004427">
    <property type="term" value="F:inorganic diphosphate phosphatase activity"/>
    <property type="evidence" value="ECO:0007669"/>
    <property type="project" value="UniProtKB-EC"/>
</dbReference>
<evidence type="ECO:0000256" key="1">
    <source>
        <dbReference type="ARBA" id="ARBA00001946"/>
    </source>
</evidence>
<dbReference type="SUPFAM" id="SSF50324">
    <property type="entry name" value="Inorganic pyrophosphatase"/>
    <property type="match status" value="1"/>
</dbReference>
<sequence length="211" mass="22937">MISGCNENTHSGTPYDHTSSLTAIRDRDFLHGISPEASGQLVNTVIEIPAGSNAKWEVNKETGHLEWEVRGDSLRVIRYLPYPANYGMVPQSLMPASEGGDDDPLDVFVLGPRAKTGSIIRTRVIGVLYMKDDGEQDDKLIAVDTDSWFGNIETLEALNANFPGITNILSTWLANYKGPGADVELMGTGDEAEAAAILARGISAYRIVREQ</sequence>
<keyword evidence="3" id="KW-0479">Metal-binding</keyword>
<dbReference type="Gene3D" id="3.90.80.10">
    <property type="entry name" value="Inorganic pyrophosphatase"/>
    <property type="match status" value="1"/>
</dbReference>
<evidence type="ECO:0000256" key="3">
    <source>
        <dbReference type="ARBA" id="ARBA00022723"/>
    </source>
</evidence>
<evidence type="ECO:0000313" key="6">
    <source>
        <dbReference type="EMBL" id="AXJ00542.1"/>
    </source>
</evidence>
<dbReference type="InterPro" id="IPR008162">
    <property type="entry name" value="Pyrophosphatase"/>
</dbReference>
<evidence type="ECO:0000256" key="5">
    <source>
        <dbReference type="ARBA" id="ARBA00022842"/>
    </source>
</evidence>
<keyword evidence="7" id="KW-1185">Reference proteome</keyword>